<dbReference type="EMBL" id="BNJQ01000005">
    <property type="protein sequence ID" value="GHP03328.1"/>
    <property type="molecule type" value="Genomic_DNA"/>
</dbReference>
<dbReference type="GO" id="GO:0005524">
    <property type="term" value="F:ATP binding"/>
    <property type="evidence" value="ECO:0007669"/>
    <property type="project" value="UniProtKB-KW"/>
</dbReference>
<keyword evidence="9" id="KW-1185">Reference proteome</keyword>
<keyword evidence="4" id="KW-0067">ATP-binding</keyword>
<dbReference type="InterPro" id="IPR014001">
    <property type="entry name" value="Helicase_ATP-bd"/>
</dbReference>
<keyword evidence="2" id="KW-0378">Hydrolase</keyword>
<evidence type="ECO:0000259" key="6">
    <source>
        <dbReference type="PROSITE" id="PS51192"/>
    </source>
</evidence>
<evidence type="ECO:0000256" key="3">
    <source>
        <dbReference type="ARBA" id="ARBA00022806"/>
    </source>
</evidence>
<dbReference type="PANTHER" id="PTHR12131">
    <property type="entry name" value="ATP-DEPENDENT RNA AND DNA HELICASE"/>
    <property type="match status" value="1"/>
</dbReference>
<reference evidence="8" key="1">
    <citation type="submission" date="2020-10" db="EMBL/GenBank/DDBJ databases">
        <title>Unveiling of a novel bifunctional photoreceptor, Dualchrome1, isolated from a cosmopolitan green alga.</title>
        <authorList>
            <person name="Suzuki S."/>
            <person name="Kawachi M."/>
        </authorList>
    </citation>
    <scope>NUCLEOTIDE SEQUENCE</scope>
    <source>
        <strain evidence="8">NIES 2893</strain>
    </source>
</reference>
<dbReference type="OrthoDB" id="64767at2759"/>
<dbReference type="InterPro" id="IPR050699">
    <property type="entry name" value="RNA-DNA_Helicase"/>
</dbReference>
<dbReference type="SMART" id="SM00487">
    <property type="entry name" value="DEXDc"/>
    <property type="match status" value="1"/>
</dbReference>
<dbReference type="PROSITE" id="PS51194">
    <property type="entry name" value="HELICASE_CTER"/>
    <property type="match status" value="1"/>
</dbReference>
<protein>
    <submittedName>
        <fullName evidence="8">Uncharacterized protein</fullName>
    </submittedName>
</protein>
<dbReference type="InterPro" id="IPR027417">
    <property type="entry name" value="P-loop_NTPase"/>
</dbReference>
<feature type="compositionally biased region" description="Acidic residues" evidence="5">
    <location>
        <begin position="177"/>
        <end position="191"/>
    </location>
</feature>
<feature type="region of interest" description="Disordered" evidence="5">
    <location>
        <begin position="1120"/>
        <end position="1154"/>
    </location>
</feature>
<dbReference type="InterPro" id="IPR001650">
    <property type="entry name" value="Helicase_C-like"/>
</dbReference>
<dbReference type="GO" id="GO:0055087">
    <property type="term" value="C:Ski complex"/>
    <property type="evidence" value="ECO:0007669"/>
    <property type="project" value="TreeGrafter"/>
</dbReference>
<evidence type="ECO:0000313" key="9">
    <source>
        <dbReference type="Proteomes" id="UP000660262"/>
    </source>
</evidence>
<feature type="compositionally biased region" description="Polar residues" evidence="5">
    <location>
        <begin position="240"/>
        <end position="254"/>
    </location>
</feature>
<feature type="compositionally biased region" description="Acidic residues" evidence="5">
    <location>
        <begin position="208"/>
        <end position="234"/>
    </location>
</feature>
<evidence type="ECO:0000256" key="4">
    <source>
        <dbReference type="ARBA" id="ARBA00022840"/>
    </source>
</evidence>
<evidence type="ECO:0000256" key="2">
    <source>
        <dbReference type="ARBA" id="ARBA00022801"/>
    </source>
</evidence>
<dbReference type="FunFam" id="3.40.50.300:FF:000190">
    <property type="entry name" value="ATP-dependent RNA helicase"/>
    <property type="match status" value="1"/>
</dbReference>
<dbReference type="InterPro" id="IPR011545">
    <property type="entry name" value="DEAD/DEAH_box_helicase_dom"/>
</dbReference>
<dbReference type="SMART" id="SM01142">
    <property type="entry name" value="DSHCT"/>
    <property type="match status" value="1"/>
</dbReference>
<dbReference type="Pfam" id="PF08148">
    <property type="entry name" value="DSHCT"/>
    <property type="match status" value="1"/>
</dbReference>
<feature type="region of interest" description="Disordered" evidence="5">
    <location>
        <begin position="507"/>
        <end position="564"/>
    </location>
</feature>
<dbReference type="SUPFAM" id="SSF52540">
    <property type="entry name" value="P-loop containing nucleoside triphosphate hydrolases"/>
    <property type="match status" value="1"/>
</dbReference>
<dbReference type="Gene3D" id="1.10.3380.30">
    <property type="match status" value="1"/>
</dbReference>
<evidence type="ECO:0000259" key="7">
    <source>
        <dbReference type="PROSITE" id="PS51194"/>
    </source>
</evidence>
<feature type="domain" description="Helicase ATP-binding" evidence="6">
    <location>
        <begin position="296"/>
        <end position="454"/>
    </location>
</feature>
<dbReference type="Proteomes" id="UP000660262">
    <property type="component" value="Unassembled WGS sequence"/>
</dbReference>
<dbReference type="SMART" id="SM00490">
    <property type="entry name" value="HELICc"/>
    <property type="match status" value="1"/>
</dbReference>
<feature type="domain" description="Helicase C-terminal" evidence="7">
    <location>
        <begin position="572"/>
        <end position="811"/>
    </location>
</feature>
<proteinExistence type="predicted"/>
<dbReference type="Pfam" id="PF00270">
    <property type="entry name" value="DEAD"/>
    <property type="match status" value="1"/>
</dbReference>
<gene>
    <name evidence="8" type="ORF">PPROV_000208300</name>
</gene>
<feature type="compositionally biased region" description="Low complexity" evidence="5">
    <location>
        <begin position="109"/>
        <end position="122"/>
    </location>
</feature>
<comment type="caution">
    <text evidence="8">The sequence shown here is derived from an EMBL/GenBank/DDBJ whole genome shotgun (WGS) entry which is preliminary data.</text>
</comment>
<dbReference type="InterPro" id="IPR012961">
    <property type="entry name" value="Ski2/MTR4_C"/>
</dbReference>
<keyword evidence="3" id="KW-0347">Helicase</keyword>
<dbReference type="Gene3D" id="3.40.50.300">
    <property type="entry name" value="P-loop containing nucleotide triphosphate hydrolases"/>
    <property type="match status" value="2"/>
</dbReference>
<accession>A0A830H9F4</accession>
<dbReference type="GO" id="GO:0070478">
    <property type="term" value="P:nuclear-transcribed mRNA catabolic process, 3'-5' exonucleolytic nonsense-mediated decay"/>
    <property type="evidence" value="ECO:0007669"/>
    <property type="project" value="TreeGrafter"/>
</dbReference>
<dbReference type="GO" id="GO:0004386">
    <property type="term" value="F:helicase activity"/>
    <property type="evidence" value="ECO:0007669"/>
    <property type="project" value="UniProtKB-KW"/>
</dbReference>
<feature type="region of interest" description="Disordered" evidence="5">
    <location>
        <begin position="175"/>
        <end position="254"/>
    </location>
</feature>
<organism evidence="8 9">
    <name type="scientific">Pycnococcus provasolii</name>
    <dbReference type="NCBI Taxonomy" id="41880"/>
    <lineage>
        <taxon>Eukaryota</taxon>
        <taxon>Viridiplantae</taxon>
        <taxon>Chlorophyta</taxon>
        <taxon>Pseudoscourfieldiophyceae</taxon>
        <taxon>Pseudoscourfieldiales</taxon>
        <taxon>Pycnococcaceae</taxon>
        <taxon>Pycnococcus</taxon>
    </lineage>
</organism>
<dbReference type="GO" id="GO:0016787">
    <property type="term" value="F:hydrolase activity"/>
    <property type="evidence" value="ECO:0007669"/>
    <property type="project" value="UniProtKB-KW"/>
</dbReference>
<sequence length="1552" mass="165483">MSFFDEYLLEEEDSSAASAFSELSVSSSCSASAWASSLAVLTSLPQGVGGVGGGCYLPALPSAFVQASFVEEVSSSHNCDNETKVVAKAVLLDGSQKDGRFHAIVRARAAAATPPARDPSGGARRGTARGTPQTAPTTVTNAPVDGVDVLRQIEAGRIPALAPPGWPKPVIAAAAAADDDDSNHAENDDDANEARAAAAAFASAFGLQDDDEQDDDDGDDDEQDSDDDDDDDEQPQQQQRAATSSNEQQQQQKTTYARFVNDRTTPSYVSEHFDELVPSPITTFPFPLDHFQKEAIYCIEKHRHIFVGAHTGSGKTVVAEYAVAMSLSRNARCIYTSPIKTLSNQKYGEFKAKGYDVGLLTGDLSLNPNAQVLVMTTEVLRSLLYRGDASELVRELLWVVFDEVHYVNDVDRGVVWEECIIMLPKDVGMVLLSATVPNALEFADWIGRTKRRMVYVTNTKQRPVPLRHHLYADPKVFEAVCNPPLGTWDTDSFKKFREGVRAKCGGGGTAAGGGALSGGRGGGGRQQQQHGGGRGRPQSGRGGQRPQSGRGGGGGGGKGNLLTQDPRSKWTQLVRFLQNHTNSTTGEPQPLLPCLVFVFSKKKCDTLADNMLASRVDLLATVKDGGQTGASRGDKFAAVSFYDSCIHSVLGPADAQLPQVLRCREYIKAGIGVHHAGILPVVREVTEMLFCRGLIQLLFCTETFAVGVNAPARAVIFPSLKKHDGVSRRHLLADEYTQMAGRAGRRGLDKEGLVLVACGFEENYRGGSSSSDPAASILPADEGTVRRLLTGRASQLHSQFKLSYGMILSLLRSKSHTIESVLKLSFQELQTRKIAPKYKLMLRERETALAAAASQPWPGTGGDAEKALFLACARAEAAAFDCAAEVCALAWGSDVASAMARGESGVGDDTGAFIAPWPASGGASRGFWDDVLTAGRLCLLVADPRKRDAPLSIAMYLGQSAKTPSKPLLLGEKPPPPMRFFLELVHVDDEVAMASGFVEGEEDSESTKQHPFVGRCGGRTHGEMSFAYAIRAESSAQCVVAVCKGFALPLAPLGVAAHEWSPFDGILSDASVRGHFFGEKEAAQGPGGAAGGGSAGAASASLNEAFAGLQVMSKKDDDDDDLMMGFGGGGKKKGKKGKGGGGGGGGGVGGAADPLSRQSSATVSSIATTFADYAFAVCSSLSECMDKALAPSLPLAAQAAAAYLNGDEAAQASLDSILFGHSAWQSFVYDASNPLCAVDPLTDGAGTSELDAVQLFRKHAHAIASCVALRRAAIAGLPADALITTPEKRPCFAHANGIVALQRAIQRLQYQLSAEALQMMPEFHRRRDVLEHLGYFDTSMGVVTLKGRCCVEIATGNELLMTEVYFGRMFAVLSPAEVVAMCSAFVFQEKTDSDDYALGIYYENERRRAAREKADAVEREMLDDVLAVDMPTEALARARAHVIETAMHLGEMQKSMGVPNMGGEAFVKDVLRFGLVAPVFHWASGMPFVDICRETDVMEGTIVRTVLRLDECLREFQTVANYCGDAEMHASCEAARVAIKRDICTSASLYLK</sequence>
<feature type="compositionally biased region" description="Gly residues" evidence="5">
    <location>
        <begin position="507"/>
        <end position="559"/>
    </location>
</feature>
<dbReference type="PROSITE" id="PS51192">
    <property type="entry name" value="HELICASE_ATP_BIND_1"/>
    <property type="match status" value="1"/>
</dbReference>
<feature type="region of interest" description="Disordered" evidence="5">
    <location>
        <begin position="109"/>
        <end position="143"/>
    </location>
</feature>
<dbReference type="GO" id="GO:0003676">
    <property type="term" value="F:nucleic acid binding"/>
    <property type="evidence" value="ECO:0007669"/>
    <property type="project" value="InterPro"/>
</dbReference>
<name>A0A830H9F4_9CHLO</name>
<feature type="compositionally biased region" description="Gly residues" evidence="5">
    <location>
        <begin position="1139"/>
        <end position="1150"/>
    </location>
</feature>
<dbReference type="PANTHER" id="PTHR12131:SF24">
    <property type="entry name" value="DEXH-BOX ATP-DEPENDENT RNA HELICASE DEXH11"/>
    <property type="match status" value="1"/>
</dbReference>
<evidence type="ECO:0000256" key="5">
    <source>
        <dbReference type="SAM" id="MobiDB-lite"/>
    </source>
</evidence>
<evidence type="ECO:0000256" key="1">
    <source>
        <dbReference type="ARBA" id="ARBA00022741"/>
    </source>
</evidence>
<feature type="compositionally biased region" description="Low complexity" evidence="5">
    <location>
        <begin position="194"/>
        <end position="205"/>
    </location>
</feature>
<evidence type="ECO:0000313" key="8">
    <source>
        <dbReference type="EMBL" id="GHP03328.1"/>
    </source>
</evidence>
<keyword evidence="1" id="KW-0547">Nucleotide-binding</keyword>